<reference evidence="10 11" key="1">
    <citation type="submission" date="2017-12" db="EMBL/GenBank/DDBJ databases">
        <authorList>
            <person name="Hurst M.R.H."/>
        </authorList>
    </citation>
    <scope>NUCLEOTIDE SEQUENCE [LARGE SCALE GENOMIC DNA]</scope>
    <source>
        <strain evidence="10 11">BM15</strain>
    </source>
</reference>
<dbReference type="KEGG" id="paro:CUV01_05330"/>
<organism evidence="10 11">
    <name type="scientific">Paracoccus tegillarcae</name>
    <dbReference type="NCBI Taxonomy" id="1529068"/>
    <lineage>
        <taxon>Bacteria</taxon>
        <taxon>Pseudomonadati</taxon>
        <taxon>Pseudomonadota</taxon>
        <taxon>Alphaproteobacteria</taxon>
        <taxon>Rhodobacterales</taxon>
        <taxon>Paracoccaceae</taxon>
        <taxon>Paracoccus</taxon>
    </lineage>
</organism>
<keyword evidence="6 10" id="KW-0418">Kinase</keyword>
<dbReference type="PANTHER" id="PTHR41523">
    <property type="entry name" value="TWO-COMPONENT SYSTEM SENSOR PROTEIN"/>
    <property type="match status" value="1"/>
</dbReference>
<keyword evidence="5" id="KW-0547">Nucleotide-binding</keyword>
<dbReference type="SMART" id="SM00065">
    <property type="entry name" value="GAF"/>
    <property type="match status" value="1"/>
</dbReference>
<dbReference type="GO" id="GO:0005524">
    <property type="term" value="F:ATP binding"/>
    <property type="evidence" value="ECO:0007669"/>
    <property type="project" value="UniProtKB-KW"/>
</dbReference>
<evidence type="ECO:0000259" key="8">
    <source>
        <dbReference type="SMART" id="SM00065"/>
    </source>
</evidence>
<dbReference type="Proteomes" id="UP000233742">
    <property type="component" value="Chromosome"/>
</dbReference>
<evidence type="ECO:0000313" key="10">
    <source>
        <dbReference type="EMBL" id="AUH32888.1"/>
    </source>
</evidence>
<dbReference type="Gene3D" id="3.30.565.10">
    <property type="entry name" value="Histidine kinase-like ATPase, C-terminal domain"/>
    <property type="match status" value="1"/>
</dbReference>
<dbReference type="EMBL" id="CP025408">
    <property type="protein sequence ID" value="AUH32888.1"/>
    <property type="molecule type" value="Genomic_DNA"/>
</dbReference>
<dbReference type="InterPro" id="IPR003018">
    <property type="entry name" value="GAF"/>
</dbReference>
<keyword evidence="3" id="KW-0597">Phosphoprotein</keyword>
<sequence>MSAAAPFPPDEPSGHTAYLEDPDRLAALAVTDLLGSLPEEAYDRVTRLATQLTGVPVGLFSLVTDQRQFFKARTGLNGANADLQETLLNSSFCQYVVTADTPLAIADARSHPLLSGNAAVDGLGVIAYLGVPIHAPTGHVIGSLCAIDHVARDWTEAHLAALHDLAAIIETELRLRRNMAERALIGSELNHRIKNLFTIVSGMVRLSRRAHDNAADMASDIEARIGALANAHQLIIPDGATGPTAGGAGLAPLITAILAPYLGEGSQDRCQMNGPAMRVGAQATTSLALIFHELATNSAKYGALGQVDAVLHLDWRQKDGSLHLDWDERTGQPSTLGETTGFGSQLLEMTVEGQLQGQIQTSTTPTGLLRRLVIPLDALLR</sequence>
<dbReference type="InterPro" id="IPR029016">
    <property type="entry name" value="GAF-like_dom_sf"/>
</dbReference>
<evidence type="ECO:0000256" key="6">
    <source>
        <dbReference type="ARBA" id="ARBA00022777"/>
    </source>
</evidence>
<dbReference type="Gene3D" id="3.30.450.40">
    <property type="match status" value="1"/>
</dbReference>
<dbReference type="InterPro" id="IPR036890">
    <property type="entry name" value="HATPase_C_sf"/>
</dbReference>
<evidence type="ECO:0000256" key="5">
    <source>
        <dbReference type="ARBA" id="ARBA00022741"/>
    </source>
</evidence>
<evidence type="ECO:0000256" key="4">
    <source>
        <dbReference type="ARBA" id="ARBA00022679"/>
    </source>
</evidence>
<protein>
    <recommendedName>
        <fullName evidence="2">histidine kinase</fullName>
        <ecNumber evidence="2">2.7.13.3</ecNumber>
    </recommendedName>
</protein>
<keyword evidence="7" id="KW-0067">ATP-binding</keyword>
<feature type="domain" description="Signal transduction histidine kinase HWE region" evidence="9">
    <location>
        <begin position="188"/>
        <end position="276"/>
    </location>
</feature>
<evidence type="ECO:0000256" key="2">
    <source>
        <dbReference type="ARBA" id="ARBA00012438"/>
    </source>
</evidence>
<dbReference type="RefSeq" id="WP_101459562.1">
    <property type="nucleotide sequence ID" value="NZ_CP025408.1"/>
</dbReference>
<gene>
    <name evidence="10" type="ORF">CUV01_05330</name>
</gene>
<name>A0A2K9ED66_9RHOB</name>
<evidence type="ECO:0000256" key="1">
    <source>
        <dbReference type="ARBA" id="ARBA00000085"/>
    </source>
</evidence>
<dbReference type="EC" id="2.7.13.3" evidence="2"/>
<dbReference type="AlphaFoldDB" id="A0A2K9ED66"/>
<feature type="domain" description="GAF" evidence="8">
    <location>
        <begin position="37"/>
        <end position="183"/>
    </location>
</feature>
<proteinExistence type="predicted"/>
<accession>A0A2K9ED66</accession>
<dbReference type="OrthoDB" id="9816309at2"/>
<dbReference type="Pfam" id="PF01590">
    <property type="entry name" value="GAF"/>
    <property type="match status" value="1"/>
</dbReference>
<keyword evidence="11" id="KW-1185">Reference proteome</keyword>
<evidence type="ECO:0000256" key="7">
    <source>
        <dbReference type="ARBA" id="ARBA00022840"/>
    </source>
</evidence>
<keyword evidence="4" id="KW-0808">Transferase</keyword>
<dbReference type="GO" id="GO:0004673">
    <property type="term" value="F:protein histidine kinase activity"/>
    <property type="evidence" value="ECO:0007669"/>
    <property type="project" value="UniProtKB-EC"/>
</dbReference>
<evidence type="ECO:0000259" key="9">
    <source>
        <dbReference type="SMART" id="SM00911"/>
    </source>
</evidence>
<dbReference type="SMART" id="SM00911">
    <property type="entry name" value="HWE_HK"/>
    <property type="match status" value="1"/>
</dbReference>
<dbReference type="SUPFAM" id="SSF55781">
    <property type="entry name" value="GAF domain-like"/>
    <property type="match status" value="1"/>
</dbReference>
<comment type="catalytic activity">
    <reaction evidence="1">
        <text>ATP + protein L-histidine = ADP + protein N-phospho-L-histidine.</text>
        <dbReference type="EC" id="2.7.13.3"/>
    </reaction>
</comment>
<dbReference type="Pfam" id="PF07536">
    <property type="entry name" value="HWE_HK"/>
    <property type="match status" value="1"/>
</dbReference>
<dbReference type="PANTHER" id="PTHR41523:SF8">
    <property type="entry name" value="ETHYLENE RESPONSE SENSOR PROTEIN"/>
    <property type="match status" value="1"/>
</dbReference>
<evidence type="ECO:0000313" key="11">
    <source>
        <dbReference type="Proteomes" id="UP000233742"/>
    </source>
</evidence>
<evidence type="ECO:0000256" key="3">
    <source>
        <dbReference type="ARBA" id="ARBA00022553"/>
    </source>
</evidence>
<dbReference type="InterPro" id="IPR011102">
    <property type="entry name" value="Sig_transdc_His_kinase_HWE"/>
</dbReference>